<proteinExistence type="predicted"/>
<dbReference type="SUPFAM" id="SSF53383">
    <property type="entry name" value="PLP-dependent transferases"/>
    <property type="match status" value="1"/>
</dbReference>
<keyword evidence="6" id="KW-0663">Pyridoxal phosphate</keyword>
<evidence type="ECO:0000256" key="9">
    <source>
        <dbReference type="ARBA" id="ARBA00048531"/>
    </source>
</evidence>
<evidence type="ECO:0000313" key="12">
    <source>
        <dbReference type="Proteomes" id="UP001168380"/>
    </source>
</evidence>
<gene>
    <name evidence="11" type="primary">cobD</name>
    <name evidence="11" type="ORF">QWI16_06415</name>
</gene>
<dbReference type="InterPro" id="IPR015421">
    <property type="entry name" value="PyrdxlP-dep_Trfase_major"/>
</dbReference>
<accession>A0ABT8TEI3</accession>
<dbReference type="Gene3D" id="3.40.640.10">
    <property type="entry name" value="Type I PLP-dependent aspartate aminotransferase-like (Major domain)"/>
    <property type="match status" value="1"/>
</dbReference>
<dbReference type="InterPro" id="IPR015422">
    <property type="entry name" value="PyrdxlP-dep_Trfase_small"/>
</dbReference>
<dbReference type="InterPro" id="IPR015424">
    <property type="entry name" value="PyrdxlP-dep_Trfase"/>
</dbReference>
<keyword evidence="12" id="KW-1185">Reference proteome</keyword>
<keyword evidence="5" id="KW-0169">Cobalamin biosynthesis</keyword>
<dbReference type="GO" id="GO:0048472">
    <property type="term" value="F:threonine-phosphate decarboxylase activity"/>
    <property type="evidence" value="ECO:0007669"/>
    <property type="project" value="UniProtKB-EC"/>
</dbReference>
<evidence type="ECO:0000256" key="2">
    <source>
        <dbReference type="ARBA" id="ARBA00003444"/>
    </source>
</evidence>
<comment type="catalytic activity">
    <reaction evidence="9">
        <text>O-phospho-L-threonine + H(+) = (R)-1-aminopropan-2-yl phosphate + CO2</text>
        <dbReference type="Rhea" id="RHEA:11492"/>
        <dbReference type="ChEBI" id="CHEBI:15378"/>
        <dbReference type="ChEBI" id="CHEBI:16526"/>
        <dbReference type="ChEBI" id="CHEBI:58563"/>
        <dbReference type="ChEBI" id="CHEBI:58675"/>
        <dbReference type="EC" id="4.1.1.81"/>
    </reaction>
</comment>
<comment type="caution">
    <text evidence="11">The sequence shown here is derived from an EMBL/GenBank/DDBJ whole genome shotgun (WGS) entry which is preliminary data.</text>
</comment>
<evidence type="ECO:0000256" key="1">
    <source>
        <dbReference type="ARBA" id="ARBA00001933"/>
    </source>
</evidence>
<dbReference type="CDD" id="cd00609">
    <property type="entry name" value="AAT_like"/>
    <property type="match status" value="1"/>
</dbReference>
<keyword evidence="7 11" id="KW-0456">Lyase</keyword>
<name>A0ABT8TEI3_9GAMM</name>
<reference evidence="11" key="1">
    <citation type="submission" date="2023-07" db="EMBL/GenBank/DDBJ databases">
        <title>Gilvimarinus algae sp. nov., isolated from the surface of Kelp.</title>
        <authorList>
            <person name="Sun Y.Y."/>
            <person name="Gong Y."/>
            <person name="Du Z.J."/>
        </authorList>
    </citation>
    <scope>NUCLEOTIDE SEQUENCE</scope>
    <source>
        <strain evidence="11">SDUM040014</strain>
    </source>
</reference>
<protein>
    <recommendedName>
        <fullName evidence="4">threonine-phosphate decarboxylase</fullName>
        <ecNumber evidence="4">4.1.1.81</ecNumber>
    </recommendedName>
    <alternativeName>
        <fullName evidence="8">L-threonine-O-3-phosphate decarboxylase</fullName>
    </alternativeName>
</protein>
<dbReference type="InterPro" id="IPR005860">
    <property type="entry name" value="CobD"/>
</dbReference>
<evidence type="ECO:0000256" key="3">
    <source>
        <dbReference type="ARBA" id="ARBA00004953"/>
    </source>
</evidence>
<dbReference type="EMBL" id="JAULRT010000047">
    <property type="protein sequence ID" value="MDO3381803.1"/>
    <property type="molecule type" value="Genomic_DNA"/>
</dbReference>
<dbReference type="PANTHER" id="PTHR42885:SF1">
    <property type="entry name" value="THREONINE-PHOSPHATE DECARBOXYLASE"/>
    <property type="match status" value="1"/>
</dbReference>
<evidence type="ECO:0000256" key="6">
    <source>
        <dbReference type="ARBA" id="ARBA00022898"/>
    </source>
</evidence>
<sequence>MTHSGEHPAHGGDLAYATRRFGTPTGGWQDLSTGISPWAYPVGEVPAQVWRQLPVDQSGLIRSAAAYYGADPAHILPVPGSQFALARLPALLESASVALPRPGYEEHARHWLAGGHTPIFYRGLAELREAAEAGRVCHAVVINPNNPTGERVAARELLALSQSLPGILLVDEAFADLWPSLSVAAAVSSNPRLYVLRSVGKFFGLAGVRLGFLLGSGSAVAKLHSGMDPWAVNTPALWVGERALADRHWQISQRQRISEAAQALSQLLANCVPESVECANSGLFVTLQGDRPYLQALFTKLGHGGIFSRWCYSAANTEPAWLRLGLPEDKGRRLTEVLCD</sequence>
<evidence type="ECO:0000313" key="11">
    <source>
        <dbReference type="EMBL" id="MDO3381803.1"/>
    </source>
</evidence>
<comment type="pathway">
    <text evidence="3">Cofactor biosynthesis; adenosylcobalamin biosynthesis.</text>
</comment>
<dbReference type="Gene3D" id="3.90.1150.10">
    <property type="entry name" value="Aspartate Aminotransferase, domain 1"/>
    <property type="match status" value="1"/>
</dbReference>
<evidence type="ECO:0000256" key="4">
    <source>
        <dbReference type="ARBA" id="ARBA00012285"/>
    </source>
</evidence>
<evidence type="ECO:0000256" key="7">
    <source>
        <dbReference type="ARBA" id="ARBA00023239"/>
    </source>
</evidence>
<dbReference type="PANTHER" id="PTHR42885">
    <property type="entry name" value="HISTIDINOL-PHOSPHATE AMINOTRANSFERASE-RELATED"/>
    <property type="match status" value="1"/>
</dbReference>
<evidence type="ECO:0000259" key="10">
    <source>
        <dbReference type="Pfam" id="PF00155"/>
    </source>
</evidence>
<dbReference type="Proteomes" id="UP001168380">
    <property type="component" value="Unassembled WGS sequence"/>
</dbReference>
<evidence type="ECO:0000256" key="8">
    <source>
        <dbReference type="ARBA" id="ARBA00029996"/>
    </source>
</evidence>
<dbReference type="NCBIfam" id="TIGR01140">
    <property type="entry name" value="L_thr_O3P_dcar"/>
    <property type="match status" value="1"/>
</dbReference>
<comment type="function">
    <text evidence="2">Decarboxylates L-threonine-O-3-phosphate to yield (R)-1-amino-2-propanol O-2-phosphate, the precursor for the linkage between the nucleotide loop and the corrin ring in cobalamin.</text>
</comment>
<dbReference type="InterPro" id="IPR004839">
    <property type="entry name" value="Aminotransferase_I/II_large"/>
</dbReference>
<dbReference type="Pfam" id="PF00155">
    <property type="entry name" value="Aminotran_1_2"/>
    <property type="match status" value="1"/>
</dbReference>
<dbReference type="RefSeq" id="WP_302711959.1">
    <property type="nucleotide sequence ID" value="NZ_JAULRT010000047.1"/>
</dbReference>
<feature type="domain" description="Aminotransferase class I/classII large" evidence="10">
    <location>
        <begin position="62"/>
        <end position="326"/>
    </location>
</feature>
<comment type="cofactor">
    <cofactor evidence="1">
        <name>pyridoxal 5'-phosphate</name>
        <dbReference type="ChEBI" id="CHEBI:597326"/>
    </cofactor>
</comment>
<organism evidence="11 12">
    <name type="scientific">Gilvimarinus algae</name>
    <dbReference type="NCBI Taxonomy" id="3058037"/>
    <lineage>
        <taxon>Bacteria</taxon>
        <taxon>Pseudomonadati</taxon>
        <taxon>Pseudomonadota</taxon>
        <taxon>Gammaproteobacteria</taxon>
        <taxon>Cellvibrionales</taxon>
        <taxon>Cellvibrionaceae</taxon>
        <taxon>Gilvimarinus</taxon>
    </lineage>
</organism>
<evidence type="ECO:0000256" key="5">
    <source>
        <dbReference type="ARBA" id="ARBA00022573"/>
    </source>
</evidence>
<dbReference type="EC" id="4.1.1.81" evidence="4"/>